<gene>
    <name evidence="5" type="ORF">HMPREF0428_01562</name>
</gene>
<dbReference type="AlphaFoldDB" id="A0AA87B8G6"/>
<dbReference type="InterPro" id="IPR029044">
    <property type="entry name" value="Nucleotide-diphossugar_trans"/>
</dbReference>
<dbReference type="Proteomes" id="UP000004773">
    <property type="component" value="Unassembled WGS sequence"/>
</dbReference>
<protein>
    <recommendedName>
        <fullName evidence="4">Glycosyltransferase 2-like domain-containing protein</fullName>
    </recommendedName>
</protein>
<comment type="similarity">
    <text evidence="1">Belongs to the glycosyltransferase 2 family.</text>
</comment>
<dbReference type="CDD" id="cd00761">
    <property type="entry name" value="Glyco_tranf_GTA_type"/>
    <property type="match status" value="1"/>
</dbReference>
<evidence type="ECO:0000256" key="1">
    <source>
        <dbReference type="ARBA" id="ARBA00006739"/>
    </source>
</evidence>
<evidence type="ECO:0000256" key="2">
    <source>
        <dbReference type="ARBA" id="ARBA00022676"/>
    </source>
</evidence>
<dbReference type="EMBL" id="ACRO01000037">
    <property type="protein sequence ID" value="EGF86765.1"/>
    <property type="molecule type" value="Genomic_DNA"/>
</dbReference>
<sequence>MQDKLLTIVVPTYNISGYIEKCIHSFLAVNEKYYKDFEVIVVNDGSTDNSVRVVENLIIESDLDLRIISKENGGHGSTINVGINEAKGKYFKVIDGDDWIDISSFETLLEKLKTIDVDMVISNYTEQHVYNNSKKTIDFVERIVPDGIVEGLPDRRTPMHALTYKTSILKNNDIRLSEKTFYVDTEYTLLPIKYVKNYVYYNLDIYQYFLGRPDQSMHINIMKQKSDHHYRVTKRILELYQEIHTDKIQENIVREALIYLINKQCQLAILNNNLEEMYELFNYANKCGFTWRYDKEKKVTSLISLNYRMKRIFDCFVNSLVKKKQKEWSEIDAY</sequence>
<dbReference type="InterPro" id="IPR001173">
    <property type="entry name" value="Glyco_trans_2-like"/>
</dbReference>
<dbReference type="SUPFAM" id="SSF53448">
    <property type="entry name" value="Nucleotide-diphospho-sugar transferases"/>
    <property type="match status" value="1"/>
</dbReference>
<name>A0AA87B8G6_9BACL</name>
<keyword evidence="2" id="KW-0328">Glycosyltransferase</keyword>
<evidence type="ECO:0000259" key="4">
    <source>
        <dbReference type="Pfam" id="PF00535"/>
    </source>
</evidence>
<accession>A0AA87B8G6</accession>
<dbReference type="PANTHER" id="PTHR22916">
    <property type="entry name" value="GLYCOSYLTRANSFERASE"/>
    <property type="match status" value="1"/>
</dbReference>
<comment type="caution">
    <text evidence="5">The sequence shown here is derived from an EMBL/GenBank/DDBJ whole genome shotgun (WGS) entry which is preliminary data.</text>
</comment>
<proteinExistence type="inferred from homology"/>
<reference evidence="5 6" key="1">
    <citation type="submission" date="2011-03" db="EMBL/GenBank/DDBJ databases">
        <title>The Genome Sequence of Gemella haemolysans M341.</title>
        <authorList>
            <consortium name="The Broad Institute Genome Sequencing Platform"/>
            <consortium name="The Broad Institute Genome Sequencing Center for Infectious Disease"/>
            <person name="Earl A."/>
            <person name="Ward D."/>
            <person name="Feldgarden M."/>
            <person name="Gevers D."/>
            <person name="Sibley C.D."/>
            <person name="Field T.R."/>
            <person name="Grinwis M."/>
            <person name="Eshaghurshan C.S."/>
            <person name="Surette M.G."/>
            <person name="Young S.K."/>
            <person name="Zeng Q."/>
            <person name="Gargeya S."/>
            <person name="Fitzgerald M."/>
            <person name="Haas B."/>
            <person name="Abouelleil A."/>
            <person name="Alvarado L."/>
            <person name="Arachchi H.M."/>
            <person name="Berlin A."/>
            <person name="Brown A."/>
            <person name="Chapman S.B."/>
            <person name="Chen Z."/>
            <person name="Dunbar C."/>
            <person name="Freedman E."/>
            <person name="Gearin G."/>
            <person name="Gellesch M."/>
            <person name="Goldberg J."/>
            <person name="Griggs A."/>
            <person name="Gujja S."/>
            <person name="Heilman E.R."/>
            <person name="Heiman D."/>
            <person name="Howarth C."/>
            <person name="Larson L."/>
            <person name="Lui A."/>
            <person name="MacDonald P.J.P."/>
            <person name="Mehta T."/>
            <person name="Montmayeur A."/>
            <person name="Murphy C."/>
            <person name="Neiman D."/>
            <person name="Pearson M."/>
            <person name="Priest M."/>
            <person name="Roberts A."/>
            <person name="Saif S."/>
            <person name="Shea T."/>
            <person name="Shenoy N."/>
            <person name="Sisk P."/>
            <person name="Stolte C."/>
            <person name="Sykes S."/>
            <person name="White J."/>
            <person name="Yandava C."/>
            <person name="Wortman J."/>
            <person name="Nusbaum C."/>
            <person name="Birren B."/>
        </authorList>
    </citation>
    <scope>NUCLEOTIDE SEQUENCE [LARGE SCALE GENOMIC DNA]</scope>
    <source>
        <strain evidence="5 6">M341</strain>
    </source>
</reference>
<dbReference type="Gene3D" id="3.90.550.10">
    <property type="entry name" value="Spore Coat Polysaccharide Biosynthesis Protein SpsA, Chain A"/>
    <property type="match status" value="1"/>
</dbReference>
<evidence type="ECO:0000313" key="6">
    <source>
        <dbReference type="Proteomes" id="UP000004773"/>
    </source>
</evidence>
<evidence type="ECO:0000256" key="3">
    <source>
        <dbReference type="ARBA" id="ARBA00022679"/>
    </source>
</evidence>
<dbReference type="RefSeq" id="WP_003147709.1">
    <property type="nucleotide sequence ID" value="NZ_GL883585.1"/>
</dbReference>
<evidence type="ECO:0000313" key="5">
    <source>
        <dbReference type="EMBL" id="EGF86765.1"/>
    </source>
</evidence>
<dbReference type="PANTHER" id="PTHR22916:SF51">
    <property type="entry name" value="GLYCOSYLTRANSFERASE EPSH-RELATED"/>
    <property type="match status" value="1"/>
</dbReference>
<organism evidence="5 6">
    <name type="scientific">Gemella haemolysans M341</name>
    <dbReference type="NCBI Taxonomy" id="562981"/>
    <lineage>
        <taxon>Bacteria</taxon>
        <taxon>Bacillati</taxon>
        <taxon>Bacillota</taxon>
        <taxon>Bacilli</taxon>
        <taxon>Bacillales</taxon>
        <taxon>Gemellaceae</taxon>
        <taxon>Gemella</taxon>
    </lineage>
</organism>
<dbReference type="GO" id="GO:0016757">
    <property type="term" value="F:glycosyltransferase activity"/>
    <property type="evidence" value="ECO:0007669"/>
    <property type="project" value="UniProtKB-KW"/>
</dbReference>
<keyword evidence="3" id="KW-0808">Transferase</keyword>
<feature type="domain" description="Glycosyltransferase 2-like" evidence="4">
    <location>
        <begin position="7"/>
        <end position="126"/>
    </location>
</feature>
<dbReference type="Pfam" id="PF00535">
    <property type="entry name" value="Glycos_transf_2"/>
    <property type="match status" value="1"/>
</dbReference>